<dbReference type="Gene3D" id="3.30.420.610">
    <property type="entry name" value="LOTUS domain-like"/>
    <property type="match status" value="1"/>
</dbReference>
<dbReference type="InterPro" id="IPR041966">
    <property type="entry name" value="LOTUS-like"/>
</dbReference>
<evidence type="ECO:0000259" key="2">
    <source>
        <dbReference type="Pfam" id="PF12872"/>
    </source>
</evidence>
<dbReference type="InterPro" id="IPR025605">
    <property type="entry name" value="OST-HTH/LOTUS_dom"/>
</dbReference>
<dbReference type="Pfam" id="PF01936">
    <property type="entry name" value="NYN"/>
    <property type="match status" value="1"/>
</dbReference>
<dbReference type="Proteomes" id="UP000488936">
    <property type="component" value="Unassembled WGS sequence"/>
</dbReference>
<keyword evidence="4" id="KW-1185">Reference proteome</keyword>
<dbReference type="Gene3D" id="3.40.50.1010">
    <property type="entry name" value="5'-nuclease"/>
    <property type="match status" value="1"/>
</dbReference>
<dbReference type="CDD" id="cd10146">
    <property type="entry name" value="LabA_like_C"/>
    <property type="match status" value="1"/>
</dbReference>
<name>A0A7K1GLF3_9FLAO</name>
<reference evidence="3 4" key="1">
    <citation type="journal article" date="2006" name="Int. J. Syst. Evol. Microbiol.">
        <title>Myroides pelagicus sp. nov., isolated from seawater in Thailand.</title>
        <authorList>
            <person name="Yoon J."/>
            <person name="Maneerat S."/>
            <person name="Kawai F."/>
            <person name="Yokota A."/>
        </authorList>
    </citation>
    <scope>NUCLEOTIDE SEQUENCE [LARGE SCALE GENOMIC DNA]</scope>
    <source>
        <strain evidence="3 4">SM1T</strain>
    </source>
</reference>
<accession>A0A7K1GLF3</accession>
<dbReference type="InterPro" id="IPR021139">
    <property type="entry name" value="NYN"/>
</dbReference>
<dbReference type="EMBL" id="WMJY01000011">
    <property type="protein sequence ID" value="MTH29628.1"/>
    <property type="molecule type" value="Genomic_DNA"/>
</dbReference>
<proteinExistence type="predicted"/>
<organism evidence="3 4">
    <name type="scientific">Myroides pelagicus</name>
    <dbReference type="NCBI Taxonomy" id="270914"/>
    <lineage>
        <taxon>Bacteria</taxon>
        <taxon>Pseudomonadati</taxon>
        <taxon>Bacteroidota</taxon>
        <taxon>Flavobacteriia</taxon>
        <taxon>Flavobacteriales</taxon>
        <taxon>Flavobacteriaceae</taxon>
        <taxon>Myroides</taxon>
    </lineage>
</organism>
<feature type="domain" description="NYN" evidence="1">
    <location>
        <begin position="7"/>
        <end position="140"/>
    </location>
</feature>
<dbReference type="PANTHER" id="PTHR35811:SF1">
    <property type="entry name" value="HTH OST-TYPE DOMAIN-CONTAINING PROTEIN"/>
    <property type="match status" value="1"/>
</dbReference>
<evidence type="ECO:0000313" key="3">
    <source>
        <dbReference type="EMBL" id="MTH29628.1"/>
    </source>
</evidence>
<sequence length="248" mass="28194">MEKQNNNIAILVDGDNAQAKLLDKILEEVSKYGKVTIRRIYGDWTTPQMNSWKDLLNDLSFSPMQKFNYTSGKNSTDSSLIIDAMDILHNKSVDGFCIVSSDSDYTGLAKRIREEGIFVMGVGEKKTPNAFVQSCEIFTYCETLMPKVVTTKGESANSKKNAQSEDDDNKALTKREYKLIDRAFDMSVNEEVESYIATVGQNLRKLDPSFDARDYGFRNLTEMFKYLKTYEVINNNVKGLNHPLVKKK</sequence>
<dbReference type="Pfam" id="PF12872">
    <property type="entry name" value="OST-HTH"/>
    <property type="match status" value="1"/>
</dbReference>
<gene>
    <name evidence="3" type="ORF">GJV77_06815</name>
</gene>
<protein>
    <submittedName>
        <fullName evidence="3">NYN domain-containing protein</fullName>
    </submittedName>
</protein>
<evidence type="ECO:0000313" key="4">
    <source>
        <dbReference type="Proteomes" id="UP000488936"/>
    </source>
</evidence>
<evidence type="ECO:0000259" key="1">
    <source>
        <dbReference type="Pfam" id="PF01936"/>
    </source>
</evidence>
<dbReference type="AlphaFoldDB" id="A0A7K1GLF3"/>
<dbReference type="OrthoDB" id="9783963at2"/>
<dbReference type="RefSeq" id="WP_155035623.1">
    <property type="nucleotide sequence ID" value="NZ_JAYMMG010000043.1"/>
</dbReference>
<comment type="caution">
    <text evidence="3">The sequence shown here is derived from an EMBL/GenBank/DDBJ whole genome shotgun (WGS) entry which is preliminary data.</text>
</comment>
<dbReference type="PANTHER" id="PTHR35811">
    <property type="entry name" value="SLR1870 PROTEIN"/>
    <property type="match status" value="1"/>
</dbReference>
<dbReference type="CDD" id="cd11297">
    <property type="entry name" value="PIN_LabA-like_N_1"/>
    <property type="match status" value="1"/>
</dbReference>
<feature type="domain" description="HTH OST-type" evidence="2">
    <location>
        <begin position="195"/>
        <end position="236"/>
    </location>
</feature>
<dbReference type="GO" id="GO:0004540">
    <property type="term" value="F:RNA nuclease activity"/>
    <property type="evidence" value="ECO:0007669"/>
    <property type="project" value="InterPro"/>
</dbReference>